<dbReference type="InterPro" id="IPR014153">
    <property type="entry name" value="Ds_break_AddB"/>
</dbReference>
<feature type="domain" description="PD-(D/E)XK endonuclease-like" evidence="2">
    <location>
        <begin position="712"/>
        <end position="937"/>
    </location>
</feature>
<dbReference type="Gene3D" id="3.90.320.10">
    <property type="match status" value="1"/>
</dbReference>
<dbReference type="SUPFAM" id="SSF52980">
    <property type="entry name" value="Restriction endonuclease-like"/>
    <property type="match status" value="1"/>
</dbReference>
<dbReference type="InterPro" id="IPR038726">
    <property type="entry name" value="PDDEXK_AddAB-type"/>
</dbReference>
<keyword evidence="4" id="KW-1185">Reference proteome</keyword>
<name>A0A2R8ASY2_9RHOB</name>
<feature type="region of interest" description="Disordered" evidence="1">
    <location>
        <begin position="687"/>
        <end position="714"/>
    </location>
</feature>
<dbReference type="InterPro" id="IPR027417">
    <property type="entry name" value="P-loop_NTPase"/>
</dbReference>
<evidence type="ECO:0000256" key="1">
    <source>
        <dbReference type="SAM" id="MobiDB-lite"/>
    </source>
</evidence>
<evidence type="ECO:0000313" key="4">
    <source>
        <dbReference type="Proteomes" id="UP000244911"/>
    </source>
</evidence>
<dbReference type="RefSeq" id="WP_108858048.1">
    <property type="nucleotide sequence ID" value="NZ_OMOI01000002.1"/>
</dbReference>
<sequence>MFNHSPTARVFGVPLGVDFPKALVHGLRCRMEGRPPHDMARVELFVNSRRMLNRVQGLFDDQPGFVPRLRLITDLAQMPLDSSIPTAVAPLRRQLELHQLILALLEQEPDLAPKSAAFDLADSVATLMDEMHGEGVNPAALETLDVQDMSEHWARSLRFLSLINPFFDPDAGHAPDAETRQRMVVSKIIEGWRQSPPDHPILIAGSTGSRGTTALLMQAVAHLPQGGLILPGIDTDLPNQTWHALEDALSAEDHPQYRFAALLKRLDISKSDVQGWSDLTPVAPVRNKLISLALRPAPVTDQWQIEGRQFENVTKATEGLTLVEAQKPRDEAQAIAALLRRSVEDGVSVALITPDRNLTRQVSAALDRWSIEPDDSAGRPLALSAPGRFLRQITVMMCEAPAADRLLALLKHPLTNTGGEARGDHLRWTRDLELQVLRGSASVPDRQALLDWAHKFEEEPDRAIWADWVAKFCLAPALEGELPLPDLLAHHLDLTHEVARGPSGDGTGELWNRAAGQMCQEIVSNLTENASHGGDLSPLAYRDLFRSILSKGEVRDPNTPHSGVMFWGTLEARVQGAERVILAGLNDGIWPELPGPDPWLNRQMRMQVGLPLPERRVGLSAHDFQQAIATKEVILTRSVKDEDSETIPSRWLNRICNLMAGMSSEGEQALKDMRERGAQWLEFARQIDQPNATIPPEKRPSPSPPLSTRPRQLSATGVTKLIRDPFAVYADKVLHLRALDPLLRGSDALMRGTVLHDVFENYVASLPDVPDPEQEQDRLRQIADEILAEHVPNLATRILWKARIDRIAPWFVQQELLRRDFSHNLENEIWGRTKFDDPDFTLVAKADRIDRHQDGSLRIYDYKTGAPPNEKQQKHFDKQLLLEAVIAHAGGFENINASSVSLVSYIGLTPQKEVSTDLATADIESTKEELLSLIRAYNDDAQGYTSRRAMHMQRFAGDYDHLARYGEWDDSDTPVVKEVGR</sequence>
<gene>
    <name evidence="3" type="ORF">ALP8811_03014</name>
</gene>
<accession>A0A2R8ASY2</accession>
<dbReference type="Proteomes" id="UP000244911">
    <property type="component" value="Unassembled WGS sequence"/>
</dbReference>
<protein>
    <recommendedName>
        <fullName evidence="2">PD-(D/E)XK endonuclease-like domain-containing protein</fullName>
    </recommendedName>
</protein>
<dbReference type="InterPro" id="IPR011604">
    <property type="entry name" value="PDDEXK-like_dom_sf"/>
</dbReference>
<dbReference type="EMBL" id="OMOI01000002">
    <property type="protein sequence ID" value="SPF79080.1"/>
    <property type="molecule type" value="Genomic_DNA"/>
</dbReference>
<dbReference type="AlphaFoldDB" id="A0A2R8ASY2"/>
<dbReference type="NCBIfam" id="TIGR02786">
    <property type="entry name" value="addB_alphas"/>
    <property type="match status" value="1"/>
</dbReference>
<evidence type="ECO:0000313" key="3">
    <source>
        <dbReference type="EMBL" id="SPF79080.1"/>
    </source>
</evidence>
<organism evidence="3 4">
    <name type="scientific">Aliiroseovarius pelagivivens</name>
    <dbReference type="NCBI Taxonomy" id="1639690"/>
    <lineage>
        <taxon>Bacteria</taxon>
        <taxon>Pseudomonadati</taxon>
        <taxon>Pseudomonadota</taxon>
        <taxon>Alphaproteobacteria</taxon>
        <taxon>Rhodobacterales</taxon>
        <taxon>Paracoccaceae</taxon>
        <taxon>Aliiroseovarius</taxon>
    </lineage>
</organism>
<dbReference type="Pfam" id="PF12705">
    <property type="entry name" value="PDDEXK_1"/>
    <property type="match status" value="1"/>
</dbReference>
<dbReference type="InterPro" id="IPR011335">
    <property type="entry name" value="Restrct_endonuc-II-like"/>
</dbReference>
<proteinExistence type="predicted"/>
<dbReference type="SUPFAM" id="SSF52540">
    <property type="entry name" value="P-loop containing nucleoside triphosphate hydrolases"/>
    <property type="match status" value="1"/>
</dbReference>
<reference evidence="3 4" key="1">
    <citation type="submission" date="2018-03" db="EMBL/GenBank/DDBJ databases">
        <authorList>
            <person name="Keele B.F."/>
        </authorList>
    </citation>
    <scope>NUCLEOTIDE SEQUENCE [LARGE SCALE GENOMIC DNA]</scope>
    <source>
        <strain evidence="3 4">CECT 8811</strain>
    </source>
</reference>
<dbReference type="OrthoDB" id="9780606at2"/>
<evidence type="ECO:0000259" key="2">
    <source>
        <dbReference type="Pfam" id="PF12705"/>
    </source>
</evidence>